<proteinExistence type="predicted"/>
<accession>A0A6S7JPF6</accession>
<organism evidence="1 2">
    <name type="scientific">Paramuricea clavata</name>
    <name type="common">Red gorgonian</name>
    <name type="synonym">Violescent sea-whip</name>
    <dbReference type="NCBI Taxonomy" id="317549"/>
    <lineage>
        <taxon>Eukaryota</taxon>
        <taxon>Metazoa</taxon>
        <taxon>Cnidaria</taxon>
        <taxon>Anthozoa</taxon>
        <taxon>Octocorallia</taxon>
        <taxon>Malacalcyonacea</taxon>
        <taxon>Plexauridae</taxon>
        <taxon>Paramuricea</taxon>
    </lineage>
</organism>
<evidence type="ECO:0000313" key="1">
    <source>
        <dbReference type="EMBL" id="CAB4032014.1"/>
    </source>
</evidence>
<comment type="caution">
    <text evidence="1">The sequence shown here is derived from an EMBL/GenBank/DDBJ whole genome shotgun (WGS) entry which is preliminary data.</text>
</comment>
<evidence type="ECO:0000313" key="2">
    <source>
        <dbReference type="Proteomes" id="UP001152795"/>
    </source>
</evidence>
<gene>
    <name evidence="1" type="ORF">PACLA_8A044361</name>
</gene>
<feature type="non-terminal residue" evidence="1">
    <location>
        <position position="1"/>
    </location>
</feature>
<keyword evidence="2" id="KW-1185">Reference proteome</keyword>
<sequence length="72" mass="7938">FVKFLKFVKTKMTLRPITCFTLLILVIFCASETEFLRSCKNSGKCSSNGECCDRACISGGCVTPPPGRKRVV</sequence>
<name>A0A6S7JPF6_PARCT</name>
<dbReference type="Proteomes" id="UP001152795">
    <property type="component" value="Unassembled WGS sequence"/>
</dbReference>
<dbReference type="AlphaFoldDB" id="A0A6S7JPF6"/>
<protein>
    <submittedName>
        <fullName evidence="1">Uncharacterized protein</fullName>
    </submittedName>
</protein>
<feature type="non-terminal residue" evidence="1">
    <location>
        <position position="72"/>
    </location>
</feature>
<reference evidence="1" key="1">
    <citation type="submission" date="2020-04" db="EMBL/GenBank/DDBJ databases">
        <authorList>
            <person name="Alioto T."/>
            <person name="Alioto T."/>
            <person name="Gomez Garrido J."/>
        </authorList>
    </citation>
    <scope>NUCLEOTIDE SEQUENCE</scope>
    <source>
        <strain evidence="1">A484AB</strain>
    </source>
</reference>
<dbReference type="EMBL" id="CACRXK020018052">
    <property type="protein sequence ID" value="CAB4032014.1"/>
    <property type="molecule type" value="Genomic_DNA"/>
</dbReference>